<accession>A0A7W3T401</accession>
<evidence type="ECO:0000313" key="2">
    <source>
        <dbReference type="Proteomes" id="UP000530234"/>
    </source>
</evidence>
<dbReference type="EMBL" id="VKHS01000297">
    <property type="protein sequence ID" value="MBB0230524.1"/>
    <property type="molecule type" value="Genomic_DNA"/>
</dbReference>
<reference evidence="2" key="1">
    <citation type="submission" date="2019-10" db="EMBL/GenBank/DDBJ databases">
        <title>Streptomyces sp. nov., a novel actinobacterium isolated from alkaline environment.</title>
        <authorList>
            <person name="Golinska P."/>
        </authorList>
    </citation>
    <scope>NUCLEOTIDE SEQUENCE [LARGE SCALE GENOMIC DNA]</scope>
    <source>
        <strain evidence="2">DSM 42108</strain>
    </source>
</reference>
<dbReference type="AlphaFoldDB" id="A0A7W3T401"/>
<sequence length="131" mass="14149">MESDGLGVRALLDPTAAENSYWSQSLLILDTERELRELVVEVRVSTERDASPTGNWSTLPADEWETTVAREGDALVYRWRLREGAAVPAGEHTFAAQYAHPEGSRGAGADRFTVRGVTGDGAEVSARGGFA</sequence>
<comment type="caution">
    <text evidence="1">The sequence shown here is derived from an EMBL/GenBank/DDBJ whole genome shotgun (WGS) entry which is preliminary data.</text>
</comment>
<evidence type="ECO:0000313" key="1">
    <source>
        <dbReference type="EMBL" id="MBB0230524.1"/>
    </source>
</evidence>
<dbReference type="Proteomes" id="UP000530234">
    <property type="component" value="Unassembled WGS sequence"/>
</dbReference>
<keyword evidence="2" id="KW-1185">Reference proteome</keyword>
<proteinExistence type="predicted"/>
<organism evidence="1 2">
    <name type="scientific">Streptomyces calidiresistens</name>
    <dbReference type="NCBI Taxonomy" id="1485586"/>
    <lineage>
        <taxon>Bacteria</taxon>
        <taxon>Bacillati</taxon>
        <taxon>Actinomycetota</taxon>
        <taxon>Actinomycetes</taxon>
        <taxon>Kitasatosporales</taxon>
        <taxon>Streptomycetaceae</taxon>
        <taxon>Streptomyces</taxon>
    </lineage>
</organism>
<name>A0A7W3T401_9ACTN</name>
<protein>
    <submittedName>
        <fullName evidence="1">Uncharacterized protein</fullName>
    </submittedName>
</protein>
<gene>
    <name evidence="1" type="ORF">FOE67_13620</name>
</gene>